<comment type="caution">
    <text evidence="1">The sequence shown here is derived from an EMBL/GenBank/DDBJ whole genome shotgun (WGS) entry which is preliminary data.</text>
</comment>
<accession>K2G0K1</accession>
<name>K2G0K1_9BACT</name>
<organism evidence="1">
    <name type="scientific">uncultured bacterium</name>
    <name type="common">gcode 4</name>
    <dbReference type="NCBI Taxonomy" id="1234023"/>
    <lineage>
        <taxon>Bacteria</taxon>
        <taxon>environmental samples</taxon>
    </lineage>
</organism>
<dbReference type="AlphaFoldDB" id="K2G0K1"/>
<proteinExistence type="predicted"/>
<dbReference type="EMBL" id="AMFJ01000454">
    <property type="protein sequence ID" value="EKE27652.1"/>
    <property type="molecule type" value="Genomic_DNA"/>
</dbReference>
<reference evidence="1" key="1">
    <citation type="journal article" date="2012" name="Science">
        <title>Fermentation, hydrogen, and sulfur metabolism in multiple uncultivated bacterial phyla.</title>
        <authorList>
            <person name="Wrighton K.C."/>
            <person name="Thomas B.C."/>
            <person name="Sharon I."/>
            <person name="Miller C.S."/>
            <person name="Castelle C.J."/>
            <person name="VerBerkmoes N.C."/>
            <person name="Wilkins M.J."/>
            <person name="Hettich R.L."/>
            <person name="Lipton M.S."/>
            <person name="Williams K.H."/>
            <person name="Long P.E."/>
            <person name="Banfield J.F."/>
        </authorList>
    </citation>
    <scope>NUCLEOTIDE SEQUENCE [LARGE SCALE GENOMIC DNA]</scope>
</reference>
<gene>
    <name evidence="1" type="ORF">ACD_3C00180G0003</name>
</gene>
<evidence type="ECO:0000313" key="1">
    <source>
        <dbReference type="EMBL" id="EKE27652.1"/>
    </source>
</evidence>
<sequence length="198" mass="21665">MKKQFKADVAVNNVPVTVHNYKGRNFIAGEKGDEFAVRVYNSSSERVLAVISIDGLCVITGRETLVNNGGYVISALGNIDVRSWLINREPIVSFMFSDIPGAYIDKIALPRPEDIGIIKIEIFKEKRIGEKLDMQLGLRPQSHESSVPVSHGNIRSIISIEGGVAVTAPFLREDFPAASVSYGYNSLEALKDQGVIST</sequence>
<protein>
    <submittedName>
        <fullName evidence="1">Uncharacterized protein</fullName>
    </submittedName>
</protein>